<dbReference type="PRINTS" id="PR00455">
    <property type="entry name" value="HTHTETR"/>
</dbReference>
<gene>
    <name evidence="6" type="ORF">ADL28_39120</name>
</gene>
<dbReference type="InterPro" id="IPR001647">
    <property type="entry name" value="HTH_TetR"/>
</dbReference>
<sequence>MTASDIETTPQQPRERILRAAADLLAKGGREAVSTRSVSAAAGVQAQTIYRQFGDMQGLLDEVAWRGLAAYLAEKQANLAAGDPVEQLRHGWDLHVAFGLANPALYRLLYTDPHPGEGSTAMGEAYDILLHLVTRVAETGRLRMGVEAAAAMIQATGIGVTVTLIGANAAGRLPEHEGLSDSTREAVLAALVADPEQDPAKDTHTARGARHAVALKALLDAQEDHAFTPGEHLLLSEWLTRLASGTIPGSTS</sequence>
<dbReference type="InterPro" id="IPR009057">
    <property type="entry name" value="Homeodomain-like_sf"/>
</dbReference>
<dbReference type="GO" id="GO:0000976">
    <property type="term" value="F:transcription cis-regulatory region binding"/>
    <property type="evidence" value="ECO:0007669"/>
    <property type="project" value="TreeGrafter"/>
</dbReference>
<reference evidence="7" key="1">
    <citation type="submission" date="2015-10" db="EMBL/GenBank/DDBJ databases">
        <authorList>
            <person name="Ju K.-S."/>
            <person name="Doroghazi J.R."/>
            <person name="Metcalf W.W."/>
        </authorList>
    </citation>
    <scope>NUCLEOTIDE SEQUENCE [LARGE SCALE GENOMIC DNA]</scope>
    <source>
        <strain evidence="7">NRRL F-8817</strain>
    </source>
</reference>
<dbReference type="PANTHER" id="PTHR30055:SF234">
    <property type="entry name" value="HTH-TYPE TRANSCRIPTIONAL REGULATOR BETI"/>
    <property type="match status" value="1"/>
</dbReference>
<dbReference type="RefSeq" id="WP_059148563.1">
    <property type="nucleotide sequence ID" value="NZ_LLZJ01000408.1"/>
</dbReference>
<dbReference type="InterPro" id="IPR050109">
    <property type="entry name" value="HTH-type_TetR-like_transc_reg"/>
</dbReference>
<evidence type="ECO:0000313" key="6">
    <source>
        <dbReference type="EMBL" id="KUL44900.1"/>
    </source>
</evidence>
<evidence type="ECO:0000256" key="4">
    <source>
        <dbReference type="PROSITE-ProRule" id="PRU00335"/>
    </source>
</evidence>
<dbReference type="AlphaFoldDB" id="A0A0X3VJU1"/>
<evidence type="ECO:0000256" key="1">
    <source>
        <dbReference type="ARBA" id="ARBA00023015"/>
    </source>
</evidence>
<feature type="domain" description="HTH tetR-type" evidence="5">
    <location>
        <begin position="11"/>
        <end position="71"/>
    </location>
</feature>
<evidence type="ECO:0000256" key="2">
    <source>
        <dbReference type="ARBA" id="ARBA00023125"/>
    </source>
</evidence>
<dbReference type="Gene3D" id="1.10.357.10">
    <property type="entry name" value="Tetracycline Repressor, domain 2"/>
    <property type="match status" value="1"/>
</dbReference>
<dbReference type="EMBL" id="LLZJ01000408">
    <property type="protein sequence ID" value="KUL44900.1"/>
    <property type="molecule type" value="Genomic_DNA"/>
</dbReference>
<dbReference type="PANTHER" id="PTHR30055">
    <property type="entry name" value="HTH-TYPE TRANSCRIPTIONAL REGULATOR RUTR"/>
    <property type="match status" value="1"/>
</dbReference>
<feature type="DNA-binding region" description="H-T-H motif" evidence="4">
    <location>
        <begin position="34"/>
        <end position="53"/>
    </location>
</feature>
<proteinExistence type="predicted"/>
<keyword evidence="1" id="KW-0805">Transcription regulation</keyword>
<dbReference type="GO" id="GO:0003700">
    <property type="term" value="F:DNA-binding transcription factor activity"/>
    <property type="evidence" value="ECO:0007669"/>
    <property type="project" value="TreeGrafter"/>
</dbReference>
<evidence type="ECO:0000259" key="5">
    <source>
        <dbReference type="PROSITE" id="PS50977"/>
    </source>
</evidence>
<dbReference type="InterPro" id="IPR036271">
    <property type="entry name" value="Tet_transcr_reg_TetR-rel_C_sf"/>
</dbReference>
<dbReference type="Proteomes" id="UP000053413">
    <property type="component" value="Unassembled WGS sequence"/>
</dbReference>
<accession>A0A0X3VJU1</accession>
<organism evidence="6 7">
    <name type="scientific">Streptomyces violaceusniger</name>
    <dbReference type="NCBI Taxonomy" id="68280"/>
    <lineage>
        <taxon>Bacteria</taxon>
        <taxon>Bacillati</taxon>
        <taxon>Actinomycetota</taxon>
        <taxon>Actinomycetes</taxon>
        <taxon>Kitasatosporales</taxon>
        <taxon>Streptomycetaceae</taxon>
        <taxon>Streptomyces</taxon>
        <taxon>Streptomyces violaceusniger group</taxon>
    </lineage>
</organism>
<dbReference type="OrthoDB" id="3784817at2"/>
<evidence type="ECO:0000313" key="7">
    <source>
        <dbReference type="Proteomes" id="UP000053413"/>
    </source>
</evidence>
<keyword evidence="3" id="KW-0804">Transcription</keyword>
<protein>
    <submittedName>
        <fullName evidence="6">Transcriptional regulator</fullName>
    </submittedName>
</protein>
<keyword evidence="2 4" id="KW-0238">DNA-binding</keyword>
<dbReference type="SUPFAM" id="SSF46689">
    <property type="entry name" value="Homeodomain-like"/>
    <property type="match status" value="1"/>
</dbReference>
<name>A0A0X3VJU1_STRVO</name>
<dbReference type="Pfam" id="PF00440">
    <property type="entry name" value="TetR_N"/>
    <property type="match status" value="1"/>
</dbReference>
<dbReference type="PROSITE" id="PS50977">
    <property type="entry name" value="HTH_TETR_2"/>
    <property type="match status" value="1"/>
</dbReference>
<comment type="caution">
    <text evidence="6">The sequence shown here is derived from an EMBL/GenBank/DDBJ whole genome shotgun (WGS) entry which is preliminary data.</text>
</comment>
<dbReference type="SUPFAM" id="SSF48498">
    <property type="entry name" value="Tetracyclin repressor-like, C-terminal domain"/>
    <property type="match status" value="1"/>
</dbReference>
<evidence type="ECO:0000256" key="3">
    <source>
        <dbReference type="ARBA" id="ARBA00023163"/>
    </source>
</evidence>